<dbReference type="Gene3D" id="3.20.200.10">
    <property type="entry name" value="MHCK/EF2 kinase"/>
    <property type="match status" value="1"/>
</dbReference>
<dbReference type="GO" id="GO:0005524">
    <property type="term" value="F:ATP binding"/>
    <property type="evidence" value="ECO:0007669"/>
    <property type="project" value="InterPro"/>
</dbReference>
<dbReference type="SMART" id="SM00811">
    <property type="entry name" value="Alpha_kinase"/>
    <property type="match status" value="1"/>
</dbReference>
<dbReference type="InterPro" id="IPR004166">
    <property type="entry name" value="a-kinase_dom"/>
</dbReference>
<dbReference type="OrthoDB" id="301415at2759"/>
<name>A0A2T7NJD5_POMCA</name>
<reference evidence="6 7" key="1">
    <citation type="submission" date="2018-04" db="EMBL/GenBank/DDBJ databases">
        <title>The genome of golden apple snail Pomacea canaliculata provides insight into stress tolerance and invasive adaptation.</title>
        <authorList>
            <person name="Liu C."/>
            <person name="Liu B."/>
            <person name="Ren Y."/>
            <person name="Zhang Y."/>
            <person name="Wang H."/>
            <person name="Li S."/>
            <person name="Jiang F."/>
            <person name="Yin L."/>
            <person name="Zhang G."/>
            <person name="Qian W."/>
            <person name="Fan W."/>
        </authorList>
    </citation>
    <scope>NUCLEOTIDE SEQUENCE [LARGE SCALE GENOMIC DNA]</scope>
    <source>
        <strain evidence="6">SZHN2017</strain>
        <tissue evidence="6">Muscle</tissue>
    </source>
</reference>
<dbReference type="SUPFAM" id="SSF48452">
    <property type="entry name" value="TPR-like"/>
    <property type="match status" value="1"/>
</dbReference>
<evidence type="ECO:0000256" key="1">
    <source>
        <dbReference type="ARBA" id="ARBA00022527"/>
    </source>
</evidence>
<accession>A0A2T7NJD5</accession>
<dbReference type="InterPro" id="IPR011009">
    <property type="entry name" value="Kinase-like_dom_sf"/>
</dbReference>
<keyword evidence="3" id="KW-0418">Kinase</keyword>
<keyword evidence="2" id="KW-0808">Transferase</keyword>
<evidence type="ECO:0000256" key="4">
    <source>
        <dbReference type="SAM" id="MobiDB-lite"/>
    </source>
</evidence>
<gene>
    <name evidence="6" type="ORF">C0Q70_19448</name>
</gene>
<dbReference type="GO" id="GO:0002753">
    <property type="term" value="P:cytoplasmic pattern recognition receptor signaling pathway"/>
    <property type="evidence" value="ECO:0007669"/>
    <property type="project" value="TreeGrafter"/>
</dbReference>
<dbReference type="GO" id="GO:0045087">
    <property type="term" value="P:innate immune response"/>
    <property type="evidence" value="ECO:0007669"/>
    <property type="project" value="TreeGrafter"/>
</dbReference>
<evidence type="ECO:0000313" key="6">
    <source>
        <dbReference type="EMBL" id="PVD21277.1"/>
    </source>
</evidence>
<comment type="caution">
    <text evidence="6">The sequence shown here is derived from an EMBL/GenBank/DDBJ whole genome shotgun (WGS) entry which is preliminary data.</text>
</comment>
<dbReference type="Proteomes" id="UP000245119">
    <property type="component" value="Linkage Group LG12"/>
</dbReference>
<dbReference type="PANTHER" id="PTHR46747:SF1">
    <property type="entry name" value="ALPHA-PROTEIN KINASE 1"/>
    <property type="match status" value="1"/>
</dbReference>
<dbReference type="PROSITE" id="PS51158">
    <property type="entry name" value="ALPHA_KINASE"/>
    <property type="match status" value="1"/>
</dbReference>
<evidence type="ECO:0000313" key="7">
    <source>
        <dbReference type="Proteomes" id="UP000245119"/>
    </source>
</evidence>
<organism evidence="6 7">
    <name type="scientific">Pomacea canaliculata</name>
    <name type="common">Golden apple snail</name>
    <dbReference type="NCBI Taxonomy" id="400727"/>
    <lineage>
        <taxon>Eukaryota</taxon>
        <taxon>Metazoa</taxon>
        <taxon>Spiralia</taxon>
        <taxon>Lophotrochozoa</taxon>
        <taxon>Mollusca</taxon>
        <taxon>Gastropoda</taxon>
        <taxon>Caenogastropoda</taxon>
        <taxon>Architaenioglossa</taxon>
        <taxon>Ampullarioidea</taxon>
        <taxon>Ampullariidae</taxon>
        <taxon>Pomacea</taxon>
    </lineage>
</organism>
<keyword evidence="1" id="KW-0723">Serine/threonine-protein kinase</keyword>
<dbReference type="GO" id="GO:0004674">
    <property type="term" value="F:protein serine/threonine kinase activity"/>
    <property type="evidence" value="ECO:0007669"/>
    <property type="project" value="UniProtKB-KW"/>
</dbReference>
<evidence type="ECO:0000259" key="5">
    <source>
        <dbReference type="PROSITE" id="PS51158"/>
    </source>
</evidence>
<feature type="region of interest" description="Disordered" evidence="4">
    <location>
        <begin position="436"/>
        <end position="474"/>
    </location>
</feature>
<dbReference type="GO" id="GO:0005929">
    <property type="term" value="C:cilium"/>
    <property type="evidence" value="ECO:0007669"/>
    <property type="project" value="TreeGrafter"/>
</dbReference>
<evidence type="ECO:0000256" key="2">
    <source>
        <dbReference type="ARBA" id="ARBA00022679"/>
    </source>
</evidence>
<dbReference type="Gene3D" id="1.25.40.10">
    <property type="entry name" value="Tetratricopeptide repeat domain"/>
    <property type="match status" value="1"/>
</dbReference>
<dbReference type="InterPro" id="IPR043529">
    <property type="entry name" value="ALPK1"/>
</dbReference>
<dbReference type="InterPro" id="IPR011990">
    <property type="entry name" value="TPR-like_helical_dom_sf"/>
</dbReference>
<sequence length="1018" mass="114767">MRALIQELDEQLELSIQKTWQEASVSSRSLQQCLSLLPEEISNHLGMALHQELPFMPPTFIPELLSSPNKRLPAMNQIQIICVCVRDLWKSVYRGLVLNICSEPLLQLADEIMNVSPETPVAPQVVLRKARVLKDNGDLNGAMRILNKIFNKEHSWQYQSEEQVEDTKAACWHVEGQLYHNVGLWKQAVTPLVEALHLFKKVGDDKGIASCLDVLSRCLSRVGCQDYQDIRRFHQDVFRSQHPCYEAYEQATEAVKHVQHITAGFFSGKHQLVADESLLKYAVQQNFQERQRFLEKIVHEMRSILAGYQDLTFLHGVESFFGFVRTLFTICLVLEWSARPEDWQVAKDLEKISMDLYFFMCCELRGESGESMAKQTSEFILHINVAMGLLGLPHLKESGTNDASLLVDGDTKKICDLDLQRGEKDNKVLQDDIQIQTTNNQDHSISSQVSRSDSNVSLSPPSGSSGSTQDVQNSCKNEKTFPAAKTCDPTAAKAATFPAAATRSKIKPHDQGEVHVRMNQQPFVGAPLPREHLRSATYPVLTPEAEASLAADDSEDEGIVIDEESLSLSFNTLSSGSSQESVCQGLVDPSAFFDISLSSKCSVVNDDIQKNQASREGDLPKLMVPASQVSQDPTTDVKREEMPKTGAEFCRTTCSTVDLEATTEARSLASLRDLSEPLVSGLLNALPYSVDNTVSWTTWIPPADSKVHRAVLLSFNPETGEWSPQTTLTHVGQKLQTERKGAFRDVFHVSFLHQDEPLGRYVGKRYRKLRHRAIHTYMMDVCCQMLAGHLVHRFNQALTNCPDDFLQVQFLPAYHLQLCDMSGAVFDWLNVEPFMQGSFIKLTNNHRYAATTPEAVVATAFTHFSFVETRGALMVVDLQGWVPADKEGRIYLTDPVLHTRCGNRFSDCDRQEQGMKDFWEKVHPRCNHLCKFLGIDSQRGAFVLLYDRNKEASKSNHLWEIFHPLLDKIDDIPDLPSKHLEGSRAYQLWQSDDHHQDCLLHLVKHTYLVNLLKTVAGM</sequence>
<dbReference type="GO" id="GO:0048029">
    <property type="term" value="F:monosaccharide binding"/>
    <property type="evidence" value="ECO:0007669"/>
    <property type="project" value="TreeGrafter"/>
</dbReference>
<dbReference type="SUPFAM" id="SSF56112">
    <property type="entry name" value="Protein kinase-like (PK-like)"/>
    <property type="match status" value="1"/>
</dbReference>
<feature type="compositionally biased region" description="Low complexity" evidence="4">
    <location>
        <begin position="444"/>
        <end position="467"/>
    </location>
</feature>
<dbReference type="AlphaFoldDB" id="A0A2T7NJD5"/>
<dbReference type="Gene3D" id="3.30.200.20">
    <property type="entry name" value="Phosphorylase Kinase, domain 1"/>
    <property type="match status" value="1"/>
</dbReference>
<evidence type="ECO:0000256" key="3">
    <source>
        <dbReference type="ARBA" id="ARBA00022777"/>
    </source>
</evidence>
<keyword evidence="7" id="KW-1185">Reference proteome</keyword>
<dbReference type="EMBL" id="PZQS01000012">
    <property type="protein sequence ID" value="PVD21277.1"/>
    <property type="molecule type" value="Genomic_DNA"/>
</dbReference>
<dbReference type="Pfam" id="PF02816">
    <property type="entry name" value="Alpha_kinase"/>
    <property type="match status" value="1"/>
</dbReference>
<feature type="domain" description="Alpha-type protein kinase" evidence="5">
    <location>
        <begin position="714"/>
        <end position="938"/>
    </location>
</feature>
<dbReference type="PANTHER" id="PTHR46747">
    <property type="entry name" value="ALPHA-PROTEIN KINASE 1"/>
    <property type="match status" value="1"/>
</dbReference>
<protein>
    <recommendedName>
        <fullName evidence="5">Alpha-type protein kinase domain-containing protein</fullName>
    </recommendedName>
</protein>
<proteinExistence type="predicted"/>